<dbReference type="Gene3D" id="3.30.450.20">
    <property type="entry name" value="PAS domain"/>
    <property type="match status" value="3"/>
</dbReference>
<dbReference type="CDD" id="cd01949">
    <property type="entry name" value="GGDEF"/>
    <property type="match status" value="1"/>
</dbReference>
<dbReference type="InterPro" id="IPR052163">
    <property type="entry name" value="DGC-Regulatory_Protein"/>
</dbReference>
<dbReference type="FunFam" id="3.30.70.270:FF:000001">
    <property type="entry name" value="Diguanylate cyclase domain protein"/>
    <property type="match status" value="1"/>
</dbReference>
<dbReference type="SMART" id="SM00448">
    <property type="entry name" value="REC"/>
    <property type="match status" value="1"/>
</dbReference>
<dbReference type="GO" id="GO:0003824">
    <property type="term" value="F:catalytic activity"/>
    <property type="evidence" value="ECO:0007669"/>
    <property type="project" value="UniProtKB-ARBA"/>
</dbReference>
<protein>
    <recommendedName>
        <fullName evidence="9">Diguanylate cyclase</fullName>
    </recommendedName>
</protein>
<dbReference type="NCBIfam" id="TIGR00229">
    <property type="entry name" value="sensory_box"/>
    <property type="match status" value="3"/>
</dbReference>
<dbReference type="Gene3D" id="3.30.70.270">
    <property type="match status" value="1"/>
</dbReference>
<dbReference type="CDD" id="cd00156">
    <property type="entry name" value="REC"/>
    <property type="match status" value="1"/>
</dbReference>
<evidence type="ECO:0000259" key="5">
    <source>
        <dbReference type="PROSITE" id="PS50113"/>
    </source>
</evidence>
<dbReference type="PROSITE" id="PS50110">
    <property type="entry name" value="RESPONSE_REGULATORY"/>
    <property type="match status" value="1"/>
</dbReference>
<feature type="domain" description="PAS" evidence="4">
    <location>
        <begin position="417"/>
        <end position="466"/>
    </location>
</feature>
<dbReference type="SMART" id="SM00091">
    <property type="entry name" value="PAS"/>
    <property type="match status" value="3"/>
</dbReference>
<feature type="domain" description="PAC" evidence="5">
    <location>
        <begin position="491"/>
        <end position="545"/>
    </location>
</feature>
<dbReference type="OrthoDB" id="9804951at2"/>
<feature type="domain" description="GGDEF" evidence="6">
    <location>
        <begin position="577"/>
        <end position="710"/>
    </location>
</feature>
<dbReference type="InterPro" id="IPR029787">
    <property type="entry name" value="Nucleotide_cyclase"/>
</dbReference>
<dbReference type="PROSITE" id="PS50887">
    <property type="entry name" value="GGDEF"/>
    <property type="match status" value="1"/>
</dbReference>
<evidence type="ECO:0000313" key="8">
    <source>
        <dbReference type="Proteomes" id="UP000191980"/>
    </source>
</evidence>
<dbReference type="CDD" id="cd00130">
    <property type="entry name" value="PAS"/>
    <property type="match status" value="3"/>
</dbReference>
<dbReference type="PANTHER" id="PTHR46663:SF3">
    <property type="entry name" value="SLL0267 PROTEIN"/>
    <property type="match status" value="1"/>
</dbReference>
<reference evidence="7 8" key="1">
    <citation type="submission" date="2015-12" db="EMBL/GenBank/DDBJ databases">
        <authorList>
            <person name="Shamseldin A."/>
            <person name="Moawad H."/>
            <person name="Abd El-Rahim W.M."/>
            <person name="Sadowsky M.J."/>
        </authorList>
    </citation>
    <scope>NUCLEOTIDE SEQUENCE [LARGE SCALE GENOMIC DNA]</scope>
    <source>
        <strain evidence="7 8">WF1</strain>
    </source>
</reference>
<evidence type="ECO:0000259" key="4">
    <source>
        <dbReference type="PROSITE" id="PS50112"/>
    </source>
</evidence>
<name>A0A1V8M7V8_9GAMM</name>
<dbReference type="Pfam" id="PF00989">
    <property type="entry name" value="PAS"/>
    <property type="match status" value="1"/>
</dbReference>
<feature type="domain" description="PAS" evidence="4">
    <location>
        <begin position="140"/>
        <end position="198"/>
    </location>
</feature>
<gene>
    <name evidence="7" type="ORF">AU255_07015</name>
</gene>
<dbReference type="RefSeq" id="WP_080522221.1">
    <property type="nucleotide sequence ID" value="NZ_LPUF01000001.1"/>
</dbReference>
<sequence length="716" mass="81994">MRSEDNKKILLVEDSDDDYLAICLTLKDFRYEIIRFSMAEDALGYLISDQVSLIIADFNLPGMSGFEFLQHPIHKKISVPTVLMARNGNELLAVKAIRAGIDEYVIKDVANHYLESLPLLIERAIKHFHLQLKIKSEQQKNALQALIIENMKEGICITNQDNEIININTAFTEITGYALQDIQGKNPSVLSSYIHDSSFYKEMWDELKNNGYWAGKVINRNKSGATYTEWLTIICIYNGQKVIEYYIGIFSLSHSELELQRFQVTLDQTLDCIFMFDSESLKFFYVNQGAIDQLGFSRDELLEYTPLNIKPDFNRENFLMLVSPLLDGTKKALTFQTVHQHKDGSLIPVEILLQLVSTKGERGRFVAIVRDITERKHTEDELLKYREHLEQLVEQRTAEIKRINHSLELELDTRKKTEKQLRLAAEIIKSANEGIVVTDPKGIIVSVNPAFTKITGYSLEEAIGNNPKVLKSNKHDKTYYRNFWHSLVEKGHWKGVFWNCRKNGELYPQLTSISAIKDAKDNLEHYVAVTQDVTDYQRNKDEIKYKAYHDPLTDLPNRSLFLDRLSHAIERASRKKNKMAILFLDLDDFKQANDTFGHEAGDSVLQTVATRLLGMMRKEDTVSRLGGDEFLILVENINLTSDINVVAEKIITSIQSPLPFKGNDIYIGASMGIAIYPLDAQDSEALIKKADFAMYYAKNKGKNNFKFYQEVPHGVD</sequence>
<dbReference type="Pfam" id="PF00990">
    <property type="entry name" value="GGDEF"/>
    <property type="match status" value="1"/>
</dbReference>
<dbReference type="InterPro" id="IPR000700">
    <property type="entry name" value="PAS-assoc_C"/>
</dbReference>
<evidence type="ECO:0000259" key="3">
    <source>
        <dbReference type="PROSITE" id="PS50110"/>
    </source>
</evidence>
<dbReference type="SMART" id="SM00086">
    <property type="entry name" value="PAC"/>
    <property type="match status" value="3"/>
</dbReference>
<dbReference type="InterPro" id="IPR011006">
    <property type="entry name" value="CheY-like_superfamily"/>
</dbReference>
<keyword evidence="8" id="KW-1185">Reference proteome</keyword>
<dbReference type="STRING" id="1420851.AU255_07015"/>
<evidence type="ECO:0000256" key="1">
    <source>
        <dbReference type="ARBA" id="ARBA00001946"/>
    </source>
</evidence>
<feature type="modified residue" description="4-aspartylphosphate" evidence="2">
    <location>
        <position position="57"/>
    </location>
</feature>
<evidence type="ECO:0000259" key="6">
    <source>
        <dbReference type="PROSITE" id="PS50887"/>
    </source>
</evidence>
<evidence type="ECO:0000313" key="7">
    <source>
        <dbReference type="EMBL" id="OQK17612.1"/>
    </source>
</evidence>
<organism evidence="7 8">
    <name type="scientific">Methyloprofundus sedimenti</name>
    <dbReference type="NCBI Taxonomy" id="1420851"/>
    <lineage>
        <taxon>Bacteria</taxon>
        <taxon>Pseudomonadati</taxon>
        <taxon>Pseudomonadota</taxon>
        <taxon>Gammaproteobacteria</taxon>
        <taxon>Methylococcales</taxon>
        <taxon>Methylococcaceae</taxon>
        <taxon>Methyloprofundus</taxon>
    </lineage>
</organism>
<keyword evidence="2" id="KW-0597">Phosphoprotein</keyword>
<dbReference type="NCBIfam" id="TIGR00254">
    <property type="entry name" value="GGDEF"/>
    <property type="match status" value="1"/>
</dbReference>
<dbReference type="PROSITE" id="PS50112">
    <property type="entry name" value="PAS"/>
    <property type="match status" value="3"/>
</dbReference>
<comment type="cofactor">
    <cofactor evidence="1">
        <name>Mg(2+)</name>
        <dbReference type="ChEBI" id="CHEBI:18420"/>
    </cofactor>
</comment>
<feature type="domain" description="PAC" evidence="5">
    <location>
        <begin position="331"/>
        <end position="384"/>
    </location>
</feature>
<evidence type="ECO:0000256" key="2">
    <source>
        <dbReference type="PROSITE-ProRule" id="PRU00169"/>
    </source>
</evidence>
<dbReference type="GO" id="GO:0006355">
    <property type="term" value="P:regulation of DNA-templated transcription"/>
    <property type="evidence" value="ECO:0007669"/>
    <property type="project" value="InterPro"/>
</dbReference>
<feature type="domain" description="PAS" evidence="4">
    <location>
        <begin position="258"/>
        <end position="302"/>
    </location>
</feature>
<evidence type="ECO:0008006" key="9">
    <source>
        <dbReference type="Google" id="ProtNLM"/>
    </source>
</evidence>
<dbReference type="Proteomes" id="UP000191980">
    <property type="component" value="Unassembled WGS sequence"/>
</dbReference>
<dbReference type="SUPFAM" id="SSF55073">
    <property type="entry name" value="Nucleotide cyclase"/>
    <property type="match status" value="1"/>
</dbReference>
<accession>A0A1V8M7V8</accession>
<dbReference type="SMART" id="SM00267">
    <property type="entry name" value="GGDEF"/>
    <property type="match status" value="1"/>
</dbReference>
<proteinExistence type="predicted"/>
<dbReference type="InterPro" id="IPR043128">
    <property type="entry name" value="Rev_trsase/Diguanyl_cyclase"/>
</dbReference>
<dbReference type="PANTHER" id="PTHR46663">
    <property type="entry name" value="DIGUANYLATE CYCLASE DGCT-RELATED"/>
    <property type="match status" value="1"/>
</dbReference>
<dbReference type="InterPro" id="IPR000160">
    <property type="entry name" value="GGDEF_dom"/>
</dbReference>
<dbReference type="AlphaFoldDB" id="A0A1V8M7V8"/>
<dbReference type="InterPro" id="IPR001789">
    <property type="entry name" value="Sig_transdc_resp-reg_receiver"/>
</dbReference>
<dbReference type="SUPFAM" id="SSF55785">
    <property type="entry name" value="PYP-like sensor domain (PAS domain)"/>
    <property type="match status" value="3"/>
</dbReference>
<dbReference type="Gene3D" id="3.40.50.2300">
    <property type="match status" value="1"/>
</dbReference>
<dbReference type="GO" id="GO:0000160">
    <property type="term" value="P:phosphorelay signal transduction system"/>
    <property type="evidence" value="ECO:0007669"/>
    <property type="project" value="InterPro"/>
</dbReference>
<dbReference type="EMBL" id="LPUF01000001">
    <property type="protein sequence ID" value="OQK17612.1"/>
    <property type="molecule type" value="Genomic_DNA"/>
</dbReference>
<dbReference type="InterPro" id="IPR001610">
    <property type="entry name" value="PAC"/>
</dbReference>
<dbReference type="PROSITE" id="PS50113">
    <property type="entry name" value="PAC"/>
    <property type="match status" value="2"/>
</dbReference>
<dbReference type="InterPro" id="IPR013767">
    <property type="entry name" value="PAS_fold"/>
</dbReference>
<dbReference type="Pfam" id="PF13426">
    <property type="entry name" value="PAS_9"/>
    <property type="match status" value="2"/>
</dbReference>
<dbReference type="Pfam" id="PF00072">
    <property type="entry name" value="Response_reg"/>
    <property type="match status" value="1"/>
</dbReference>
<feature type="domain" description="Response regulatory" evidence="3">
    <location>
        <begin position="8"/>
        <end position="122"/>
    </location>
</feature>
<dbReference type="InterPro" id="IPR000014">
    <property type="entry name" value="PAS"/>
</dbReference>
<comment type="caution">
    <text evidence="7">The sequence shown here is derived from an EMBL/GenBank/DDBJ whole genome shotgun (WGS) entry which is preliminary data.</text>
</comment>
<dbReference type="SUPFAM" id="SSF52172">
    <property type="entry name" value="CheY-like"/>
    <property type="match status" value="1"/>
</dbReference>
<dbReference type="InterPro" id="IPR035965">
    <property type="entry name" value="PAS-like_dom_sf"/>
</dbReference>